<gene>
    <name evidence="1" type="ORF">CPJ18_11130</name>
</gene>
<organism evidence="1 2">
    <name type="scientific">Agrobacterium rosae</name>
    <dbReference type="NCBI Taxonomy" id="1972867"/>
    <lineage>
        <taxon>Bacteria</taxon>
        <taxon>Pseudomonadati</taxon>
        <taxon>Pseudomonadota</taxon>
        <taxon>Alphaproteobacteria</taxon>
        <taxon>Hyphomicrobiales</taxon>
        <taxon>Rhizobiaceae</taxon>
        <taxon>Rhizobium/Agrobacterium group</taxon>
        <taxon>Agrobacterium</taxon>
    </lineage>
</organism>
<sequence>MALVVVHTEKAPIDWHVEFIRRYGIPTGLIDVGVLQKAVRLCDVPVSALLNRSGFQAASCNSRTAWSLARARALALE</sequence>
<dbReference type="Proteomes" id="UP000237447">
    <property type="component" value="Unassembled WGS sequence"/>
</dbReference>
<evidence type="ECO:0000313" key="2">
    <source>
        <dbReference type="Proteomes" id="UP000237447"/>
    </source>
</evidence>
<proteinExistence type="predicted"/>
<evidence type="ECO:0000313" key="1">
    <source>
        <dbReference type="EMBL" id="POO51117.1"/>
    </source>
</evidence>
<name>A0AAE5RX62_9HYPH</name>
<protein>
    <submittedName>
        <fullName evidence="1">Uncharacterized protein</fullName>
    </submittedName>
</protein>
<reference evidence="1 2" key="1">
    <citation type="journal article" date="2018" name="Syst. Appl. Microbiol.">
        <title>Agrobacterium rosae sp. nov., isolated from galls on different agricultural crops.</title>
        <authorList>
            <person name="Kuzmanovic N."/>
            <person name="Pulawska J."/>
            <person name="Smalla K."/>
            <person name="Nesme X."/>
        </authorList>
    </citation>
    <scope>NUCLEOTIDE SEQUENCE [LARGE SCALE GENOMIC DNA]</scope>
    <source>
        <strain evidence="1 2">NCPPB 1650</strain>
    </source>
</reference>
<dbReference type="AlphaFoldDB" id="A0AAE5RX62"/>
<accession>A0AAE5RX62</accession>
<comment type="caution">
    <text evidence="1">The sequence shown here is derived from an EMBL/GenBank/DDBJ whole genome shotgun (WGS) entry which is preliminary data.</text>
</comment>
<dbReference type="EMBL" id="NXEJ01000006">
    <property type="protein sequence ID" value="POO51117.1"/>
    <property type="molecule type" value="Genomic_DNA"/>
</dbReference>